<dbReference type="PANTHER" id="PTHR33673">
    <property type="entry name" value="SUPPRESSOR SRP40-LIKE PROTEIN"/>
    <property type="match status" value="1"/>
</dbReference>
<evidence type="ECO:0000256" key="1">
    <source>
        <dbReference type="SAM" id="MobiDB-lite"/>
    </source>
</evidence>
<accession>A0A6A1V2B9</accession>
<feature type="compositionally biased region" description="Basic and acidic residues" evidence="1">
    <location>
        <begin position="61"/>
        <end position="81"/>
    </location>
</feature>
<reference evidence="2 3" key="1">
    <citation type="journal article" date="2019" name="Plant Biotechnol. J.">
        <title>The red bayberry genome and genetic basis of sex determination.</title>
        <authorList>
            <person name="Jia H.M."/>
            <person name="Jia H.J."/>
            <person name="Cai Q.L."/>
            <person name="Wang Y."/>
            <person name="Zhao H.B."/>
            <person name="Yang W.F."/>
            <person name="Wang G.Y."/>
            <person name="Li Y.H."/>
            <person name="Zhan D.L."/>
            <person name="Shen Y.T."/>
            <person name="Niu Q.F."/>
            <person name="Chang L."/>
            <person name="Qiu J."/>
            <person name="Zhao L."/>
            <person name="Xie H.B."/>
            <person name="Fu W.Y."/>
            <person name="Jin J."/>
            <person name="Li X.W."/>
            <person name="Jiao Y."/>
            <person name="Zhou C.C."/>
            <person name="Tu T."/>
            <person name="Chai C.Y."/>
            <person name="Gao J.L."/>
            <person name="Fan L.J."/>
            <person name="van de Weg E."/>
            <person name="Wang J.Y."/>
            <person name="Gao Z.S."/>
        </authorList>
    </citation>
    <scope>NUCLEOTIDE SEQUENCE [LARGE SCALE GENOMIC DNA]</scope>
    <source>
        <tissue evidence="2">Leaves</tissue>
    </source>
</reference>
<comment type="caution">
    <text evidence="2">The sequence shown here is derived from an EMBL/GenBank/DDBJ whole genome shotgun (WGS) entry which is preliminary data.</text>
</comment>
<dbReference type="EMBL" id="RXIC02000025">
    <property type="protein sequence ID" value="KAB1206751.1"/>
    <property type="molecule type" value="Genomic_DNA"/>
</dbReference>
<gene>
    <name evidence="2" type="ORF">CJ030_MR7G013502</name>
</gene>
<dbReference type="AlphaFoldDB" id="A0A6A1V2B9"/>
<evidence type="ECO:0000313" key="3">
    <source>
        <dbReference type="Proteomes" id="UP000516437"/>
    </source>
</evidence>
<name>A0A6A1V2B9_9ROSI</name>
<feature type="compositionally biased region" description="Low complexity" evidence="1">
    <location>
        <begin position="110"/>
        <end position="125"/>
    </location>
</feature>
<organism evidence="2 3">
    <name type="scientific">Morella rubra</name>
    <name type="common">Chinese bayberry</name>
    <dbReference type="NCBI Taxonomy" id="262757"/>
    <lineage>
        <taxon>Eukaryota</taxon>
        <taxon>Viridiplantae</taxon>
        <taxon>Streptophyta</taxon>
        <taxon>Embryophyta</taxon>
        <taxon>Tracheophyta</taxon>
        <taxon>Spermatophyta</taxon>
        <taxon>Magnoliopsida</taxon>
        <taxon>eudicotyledons</taxon>
        <taxon>Gunneridae</taxon>
        <taxon>Pentapetalae</taxon>
        <taxon>rosids</taxon>
        <taxon>fabids</taxon>
        <taxon>Fagales</taxon>
        <taxon>Myricaceae</taxon>
        <taxon>Morella</taxon>
    </lineage>
</organism>
<dbReference type="PANTHER" id="PTHR33673:SF36">
    <property type="entry name" value="MYB-LIKE PROTEIN Q"/>
    <property type="match status" value="1"/>
</dbReference>
<keyword evidence="3" id="KW-1185">Reference proteome</keyword>
<dbReference type="Proteomes" id="UP000516437">
    <property type="component" value="Chromosome 7"/>
</dbReference>
<evidence type="ECO:0000313" key="2">
    <source>
        <dbReference type="EMBL" id="KAB1206751.1"/>
    </source>
</evidence>
<feature type="region of interest" description="Disordered" evidence="1">
    <location>
        <begin position="56"/>
        <end position="125"/>
    </location>
</feature>
<sequence length="422" mass="45095">MASNFPYTTLVVYLASIWKVEVKEELLIAGAASVMDLEHISGSNNHLEARPELIDGSRSSKHSEPHPEAFERSGSGEHSKAPPDVIDMSDSGKQSSISEKDPVNEGNPNSPAKSSGPSSSSSSDLLSEDLFQVGTIKDSKFAACTTSFPKPDNDTAGALKDEIVVSGIVPPKSDERDNSYPGPASTSQVSDISRELVMHGALPTTQAPQVQVMDLSGGYDPYRIPSSVFARSKSTTPMEWSVASNESLFSIHIGNTSFSKDHLFLFGEFKPDELNKSGEFIMFSPTSPGPPAEDEKKSIKIGVESGATLVADETAKDAVTVSAEARSEQKVPTPAVYSSFSRHSDDSGSSRHSFAFPIKKKCAWTSSYCFNCSWRSATLHGHAITVRIVAGRSATVGTVAKKECVVITLLCMPPLSLPKSTA</sequence>
<protein>
    <submittedName>
        <fullName evidence="2">Uncharacterized protein</fullName>
    </submittedName>
</protein>
<feature type="region of interest" description="Disordered" evidence="1">
    <location>
        <begin position="169"/>
        <end position="189"/>
    </location>
</feature>
<proteinExistence type="predicted"/>
<dbReference type="OrthoDB" id="1302201at2759"/>